<feature type="domain" description="SpaA-like prealbumin fold" evidence="6">
    <location>
        <begin position="730"/>
        <end position="811"/>
    </location>
</feature>
<feature type="domain" description="SpaA-like prealbumin fold" evidence="6">
    <location>
        <begin position="1280"/>
        <end position="1368"/>
    </location>
</feature>
<comment type="similarity">
    <text evidence="1">Belongs to the serine-aspartate repeat-containing protein (SDr) family.</text>
</comment>
<protein>
    <recommendedName>
        <fullName evidence="9">LPXTG-motif cell wall anchor domain-containing protein</fullName>
    </recommendedName>
</protein>
<dbReference type="InterPro" id="IPR013783">
    <property type="entry name" value="Ig-like_fold"/>
</dbReference>
<dbReference type="Proteomes" id="UP000490821">
    <property type="component" value="Unassembled WGS sequence"/>
</dbReference>
<evidence type="ECO:0000259" key="6">
    <source>
        <dbReference type="Pfam" id="PF17802"/>
    </source>
</evidence>
<feature type="domain" description="SpaA-like prealbumin fold" evidence="6">
    <location>
        <begin position="276"/>
        <end position="361"/>
    </location>
</feature>
<feature type="domain" description="SpaA-like prealbumin fold" evidence="6">
    <location>
        <begin position="1066"/>
        <end position="1150"/>
    </location>
</feature>
<proteinExistence type="inferred from homology"/>
<evidence type="ECO:0000313" key="7">
    <source>
        <dbReference type="EMBL" id="GFI40743.1"/>
    </source>
</evidence>
<keyword evidence="2" id="KW-0964">Secreted</keyword>
<feature type="transmembrane region" description="Helical" evidence="4">
    <location>
        <begin position="1468"/>
        <end position="1488"/>
    </location>
</feature>
<dbReference type="InterPro" id="IPR013552">
    <property type="entry name" value="Thioester_dom"/>
</dbReference>
<dbReference type="EMBL" id="BLMI01000080">
    <property type="protein sequence ID" value="GFI40743.1"/>
    <property type="molecule type" value="Genomic_DNA"/>
</dbReference>
<feature type="domain" description="SpaA-like prealbumin fold" evidence="6">
    <location>
        <begin position="1372"/>
        <end position="1452"/>
    </location>
</feature>
<feature type="domain" description="SpaA-like prealbumin fold" evidence="6">
    <location>
        <begin position="488"/>
        <end position="570"/>
    </location>
</feature>
<dbReference type="Pfam" id="PF17802">
    <property type="entry name" value="SpaA"/>
    <property type="match status" value="10"/>
</dbReference>
<keyword evidence="4" id="KW-0472">Membrane</keyword>
<feature type="domain" description="Thioester" evidence="5">
    <location>
        <begin position="66"/>
        <end position="165"/>
    </location>
</feature>
<feature type="domain" description="SpaA-like prealbumin fold" evidence="6">
    <location>
        <begin position="946"/>
        <end position="1031"/>
    </location>
</feature>
<comment type="caution">
    <text evidence="7">The sequence shown here is derived from an EMBL/GenBank/DDBJ whole genome shotgun (WGS) entry which is preliminary data.</text>
</comment>
<dbReference type="Gene3D" id="2.60.40.10">
    <property type="entry name" value="Immunoglobulins"/>
    <property type="match status" value="11"/>
</dbReference>
<dbReference type="RefSeq" id="WP_172472192.1">
    <property type="nucleotide sequence ID" value="NZ_BLMI01000080.1"/>
</dbReference>
<dbReference type="SUPFAM" id="SSF49478">
    <property type="entry name" value="Cna protein B-type domain"/>
    <property type="match status" value="2"/>
</dbReference>
<feature type="domain" description="SpaA-like prealbumin fold" evidence="6">
    <location>
        <begin position="830"/>
        <end position="930"/>
    </location>
</feature>
<evidence type="ECO:0000256" key="4">
    <source>
        <dbReference type="SAM" id="Phobius"/>
    </source>
</evidence>
<dbReference type="PANTHER" id="PTHR36108">
    <property type="entry name" value="COLOSSIN-B-RELATED"/>
    <property type="match status" value="1"/>
</dbReference>
<dbReference type="InterPro" id="IPR041033">
    <property type="entry name" value="SpaA_PFL_dom_1"/>
</dbReference>
<keyword evidence="3" id="KW-0732">Signal</keyword>
<accession>A0A829Z8S7</accession>
<organism evidence="7 8">
    <name type="scientific">Thomasclavelia cocleata</name>
    <dbReference type="NCBI Taxonomy" id="69824"/>
    <lineage>
        <taxon>Bacteria</taxon>
        <taxon>Bacillati</taxon>
        <taxon>Bacillota</taxon>
        <taxon>Erysipelotrichia</taxon>
        <taxon>Erysipelotrichales</taxon>
        <taxon>Coprobacillaceae</taxon>
        <taxon>Thomasclavelia</taxon>
    </lineage>
</organism>
<sequence>MHSKIKKIIIELIVSILTIMNAIPINVYAATTYVTGSKIHSNWWLAEPSSGRRDNKEAELLINGERAFCIDAFTKFKSGVTMKTVDWNTVGINKNIAEELSLIAYFGTKVNGRTSDDWYAITQGLIWKVRHEAEGHTDMCYVETPTNPDYNTTVKCWNEILNDVKAYKMKPSFSNDSYDMNAGDTLTLTDTNASLSNMIIKDDSGLDVSISENNKLIIKANEHSKTDATITLQRNIKASEVGTSLVFYNGKDQSLAQFKIDKPMEIKLNIHVNKFGSLELIKTNIDASQNIPNTEFKITGPNGFNETYTTDTNGMIKIDELPLGDYIAQETKAAQGYLINVTEFGFTIKPNETTQLKITNREPTAIVHLKKDDKEMSSTPQGDATLAGAKYQLIAAEDIYNKAHTHKFYSKDEIVATRVTDNKGNMDDVTDLPLGHYQFKEVTPSNGYLLDTTIYDVHCDYEDQNVEVIVRSVKSLETVKKQAFQIIKVSTDESEESELLAGAEFTVKLTSEVKKVGWNKAKIYDILTTDKKGYAKSIELPYGTYTVKETKIPDNVMPVPDFTVVIENDSREPQTWRVFNDAPFKALIKAVKADAETGKTVLLPDTEFKIKNVETGEYVGQWVWFPIPHFVDTFTTDESGTVTTPNTLECGEYELIEVKSPYGYLLDDEPIRFTVSTNTAYEIAEDGKTPVITVMKEDISAKGQIEVSKIGEQLIDIFTDKDGNIQFHYEKKPVDGAKFVVKADEDIFSADNQRDLIYKKDEVVSELTTSNGKDKTDKLPLGKYKIYEVVAGDGFVLNKEIKDIELTYKDQYTPIIVESAEYENTRQKVDLKVLKLDSETETLLSGAEFGLYAKKDIYGYKEVSSMINDSQPLVKAGTLIEKAISDENGNVIFKTDLPLSLFEIKELKAPIGYASNDEVYEVDASYQGQDVETIKVTYEVLNEITKVEISKQDITTGKELAGAHMVVKEKEGSIFDTWVSTNEPHLIKGLEPNKTYELIETNSPYGFALAQKIEFTVKDTGEVQKVEMKDELVKGNLKWQKTGEVFTHTITSQNEFGTTHTPVWEKQNLLNAKITIYAAEDITLGNGVTYWHKDEAIETLTSDWDAVMSQDLLVGKYYYVESSDLHGYVTDTQKHYFEIEDNQSTEIQLVESTLENKRPTVEVKFTKYMESLKDHEELNAYQDVIFGIYAREDIYDYMGNVAIPYGTLIDTTGIDELGQFDHFPDLPNGVYYVKELQTNKMYNLDETEYDFEIAWHSGDVSRYTINIGSDEGIVNELQRGKVIIHKTDLDTKEALKDVEFVMSTDKDFTHIVDTVKTDDKGIAEFNELELGYYFIKENSVDGYVTNTHIYEVDITKDGDELTIDVENKPLEMEFSKVDITNNKELEGAKLQVIDKEAGKVIDEWISTKEIHKIKYLVEGKEYIMKEIIAPNGYAIAESITFKAEDGVKIIMKDKLIPEIPQTGDSTDIGFWLSALGIAVIGLLGGIYVKRKEYSNNE</sequence>
<dbReference type="Pfam" id="PF08341">
    <property type="entry name" value="TED"/>
    <property type="match status" value="1"/>
</dbReference>
<evidence type="ECO:0000256" key="3">
    <source>
        <dbReference type="ARBA" id="ARBA00022729"/>
    </source>
</evidence>
<feature type="domain" description="SpaA-like prealbumin fold" evidence="6">
    <location>
        <begin position="589"/>
        <end position="683"/>
    </location>
</feature>
<evidence type="ECO:0000256" key="2">
    <source>
        <dbReference type="ARBA" id="ARBA00022525"/>
    </source>
</evidence>
<feature type="transmembrane region" description="Helical" evidence="4">
    <location>
        <begin position="12"/>
        <end position="31"/>
    </location>
</feature>
<gene>
    <name evidence="7" type="ORF">IMSAGC017_00778</name>
</gene>
<evidence type="ECO:0000259" key="5">
    <source>
        <dbReference type="Pfam" id="PF08341"/>
    </source>
</evidence>
<evidence type="ECO:0000313" key="8">
    <source>
        <dbReference type="Proteomes" id="UP000490821"/>
    </source>
</evidence>
<keyword evidence="4" id="KW-0812">Transmembrane</keyword>
<evidence type="ECO:0000256" key="1">
    <source>
        <dbReference type="ARBA" id="ARBA00007257"/>
    </source>
</evidence>
<feature type="domain" description="SpaA-like prealbumin fold" evidence="6">
    <location>
        <begin position="382"/>
        <end position="468"/>
    </location>
</feature>
<dbReference type="PANTHER" id="PTHR36108:SF13">
    <property type="entry name" value="COLOSSIN-B-RELATED"/>
    <property type="match status" value="1"/>
</dbReference>
<keyword evidence="4" id="KW-1133">Transmembrane helix</keyword>
<reference evidence="7 8" key="1">
    <citation type="journal article" date="2020" name="Microbiome">
        <title>Single-cell genomics of uncultured bacteria reveals dietary fiber responders in the mouse gut microbiota.</title>
        <authorList>
            <person name="Chijiiwa R."/>
            <person name="Hosokawa M."/>
            <person name="Kogawa M."/>
            <person name="Nishikawa Y."/>
            <person name="Ide K."/>
            <person name="Sakanashi C."/>
            <person name="Takahashi K."/>
            <person name="Takeyama H."/>
        </authorList>
    </citation>
    <scope>NUCLEOTIDE SEQUENCE [LARGE SCALE GENOMIC DNA]</scope>
    <source>
        <strain evidence="7">IMSAGC_017</strain>
    </source>
</reference>
<name>A0A829Z8S7_9FIRM</name>
<evidence type="ECO:0008006" key="9">
    <source>
        <dbReference type="Google" id="ProtNLM"/>
    </source>
</evidence>